<proteinExistence type="predicted"/>
<dbReference type="GO" id="GO:0005886">
    <property type="term" value="C:plasma membrane"/>
    <property type="evidence" value="ECO:0007669"/>
    <property type="project" value="TreeGrafter"/>
</dbReference>
<protein>
    <submittedName>
        <fullName evidence="1">DUF445 domain-containing protein</fullName>
    </submittedName>
</protein>
<reference evidence="1 2" key="1">
    <citation type="submission" date="2017-07" db="EMBL/GenBank/DDBJ databases">
        <title>Isolation and whole genome analysis of endospore-forming bacteria from heroin.</title>
        <authorList>
            <person name="Kalinowski J."/>
            <person name="Ahrens B."/>
            <person name="Al-Dilaimi A."/>
            <person name="Winkler A."/>
            <person name="Wibberg D."/>
            <person name="Schleenbecker U."/>
            <person name="Ruckert C."/>
            <person name="Wolfel R."/>
            <person name="Grass G."/>
        </authorList>
    </citation>
    <scope>NUCLEOTIDE SEQUENCE [LARGE SCALE GENOMIC DNA]</scope>
    <source>
        <strain evidence="1 2">7521-2</strain>
    </source>
</reference>
<gene>
    <name evidence="1" type="ORF">CHH57_22220</name>
</gene>
<dbReference type="AlphaFoldDB" id="A0A268F6G8"/>
<dbReference type="PANTHER" id="PTHR38442">
    <property type="entry name" value="INNER MEMBRANE PROTEIN-RELATED"/>
    <property type="match status" value="1"/>
</dbReference>
<dbReference type="KEGG" id="bcir:C2I06_07260"/>
<dbReference type="RefSeq" id="WP_095333790.1">
    <property type="nucleotide sequence ID" value="NZ_CP026031.1"/>
</dbReference>
<name>A0A268F6G8_NIACI</name>
<dbReference type="Pfam" id="PF04286">
    <property type="entry name" value="DUF445"/>
    <property type="match status" value="1"/>
</dbReference>
<comment type="caution">
    <text evidence="1">The sequence shown here is derived from an EMBL/GenBank/DDBJ whole genome shotgun (WGS) entry which is preliminary data.</text>
</comment>
<evidence type="ECO:0000313" key="2">
    <source>
        <dbReference type="Proteomes" id="UP000216961"/>
    </source>
</evidence>
<dbReference type="Proteomes" id="UP000216961">
    <property type="component" value="Unassembled WGS sequence"/>
</dbReference>
<organism evidence="1 2">
    <name type="scientific">Niallia circulans</name>
    <name type="common">Bacillus circulans</name>
    <dbReference type="NCBI Taxonomy" id="1397"/>
    <lineage>
        <taxon>Bacteria</taxon>
        <taxon>Bacillati</taxon>
        <taxon>Bacillota</taxon>
        <taxon>Bacilli</taxon>
        <taxon>Bacillales</taxon>
        <taxon>Bacillaceae</taxon>
        <taxon>Niallia</taxon>
    </lineage>
</organism>
<sequence>MEKKSSRKLARYSLLIMGLGFILTFPFQDNSWIHLIHGGFEAGLVGGLADWFAVTALFRHPLGLPIPHTGLLPKNRDRMVNGLVTVLKKDWLSKESIQDKVKNIPFTEKITAAIKTRIETEPVKKAMIKATQQAIRNIDVEKITPFVRKQMSAALSDVQISNILQLLTKQLISEEVDKKALDHVLVKTEAWLRKEETALKLGSVSMNVLNNVEASGMLQFALKTLQNILTEEKLGQIVQNLCLSGMRSLQKDGEQNREALVHYIRKEIESLPENEKVLAGIYTWKDKVLDSLESNHTILTSLKQAQEKAIELLENEEFMETKALPFILQLVGKIEENGEKIDPWIIHQISHFIEKNHDQIGNLVKENLDKLDNETLVDMIENNVGKDLQWIRVNGAVCGFIIGLFLSGIQLVANIL</sequence>
<dbReference type="PANTHER" id="PTHR38442:SF1">
    <property type="entry name" value="INNER MEMBRANE PROTEIN"/>
    <property type="match status" value="1"/>
</dbReference>
<dbReference type="InterPro" id="IPR007383">
    <property type="entry name" value="DUF445"/>
</dbReference>
<accession>A0A268F6G8</accession>
<evidence type="ECO:0000313" key="1">
    <source>
        <dbReference type="EMBL" id="PAD80976.1"/>
    </source>
</evidence>
<dbReference type="EMBL" id="NPBQ01000134">
    <property type="protein sequence ID" value="PAD80976.1"/>
    <property type="molecule type" value="Genomic_DNA"/>
</dbReference>